<dbReference type="KEGG" id="pvt:110081190"/>
<sequence length="149" mass="16700">MILLLHTFLLTWFVDLIQAKLFSRCELAHVLKDNGMDGFENYSLADWICMAFYESGFDTEAVDRHGDGTNDYGIFHINSGWWCEEEGSSKASENLCSVSCSDLLDPEIGSAITCVKTIVNASQGMSAWDGWTKHCQNEDLSIWVKGCKI</sequence>
<evidence type="ECO:0000256" key="2">
    <source>
        <dbReference type="ARBA" id="ARBA00023157"/>
    </source>
</evidence>
<name>A0A6J0TXX2_9SAUR</name>
<feature type="chain" id="PRO_5044637982" evidence="4">
    <location>
        <begin position="20"/>
        <end position="149"/>
    </location>
</feature>
<dbReference type="PANTHER" id="PTHR11407">
    <property type="entry name" value="LYSOZYME C"/>
    <property type="match status" value="1"/>
</dbReference>
<evidence type="ECO:0000259" key="5">
    <source>
        <dbReference type="PROSITE" id="PS00128"/>
    </source>
</evidence>
<proteinExistence type="inferred from homology"/>
<dbReference type="PRINTS" id="PR00137">
    <property type="entry name" value="LYSOZYME"/>
</dbReference>
<dbReference type="FunFam" id="1.10.530.10:FF:000001">
    <property type="entry name" value="Lysozyme C"/>
    <property type="match status" value="1"/>
</dbReference>
<evidence type="ECO:0000256" key="1">
    <source>
        <dbReference type="ARBA" id="ARBA00010859"/>
    </source>
</evidence>
<dbReference type="GO" id="GO:0003796">
    <property type="term" value="F:lysozyme activity"/>
    <property type="evidence" value="ECO:0007669"/>
    <property type="project" value="InterPro"/>
</dbReference>
<dbReference type="Proteomes" id="UP001652642">
    <property type="component" value="Chromosome 2"/>
</dbReference>
<keyword evidence="4" id="KW-0732">Signal</keyword>
<dbReference type="AlphaFoldDB" id="A0A6J0TXX2"/>
<feature type="signal peptide" evidence="4">
    <location>
        <begin position="1"/>
        <end position="19"/>
    </location>
</feature>
<dbReference type="SUPFAM" id="SSF53955">
    <property type="entry name" value="Lysozyme-like"/>
    <property type="match status" value="1"/>
</dbReference>
<evidence type="ECO:0000313" key="7">
    <source>
        <dbReference type="RefSeq" id="XP_072845001.1"/>
    </source>
</evidence>
<organism evidence="6 7">
    <name type="scientific">Pogona vitticeps</name>
    <name type="common">central bearded dragon</name>
    <dbReference type="NCBI Taxonomy" id="103695"/>
    <lineage>
        <taxon>Eukaryota</taxon>
        <taxon>Metazoa</taxon>
        <taxon>Chordata</taxon>
        <taxon>Craniata</taxon>
        <taxon>Vertebrata</taxon>
        <taxon>Euteleostomi</taxon>
        <taxon>Lepidosauria</taxon>
        <taxon>Squamata</taxon>
        <taxon>Bifurcata</taxon>
        <taxon>Unidentata</taxon>
        <taxon>Episquamata</taxon>
        <taxon>Toxicofera</taxon>
        <taxon>Iguania</taxon>
        <taxon>Acrodonta</taxon>
        <taxon>Agamidae</taxon>
        <taxon>Amphibolurinae</taxon>
        <taxon>Pogona</taxon>
    </lineage>
</organism>
<dbReference type="InterPro" id="IPR001916">
    <property type="entry name" value="Glyco_hydro_22"/>
</dbReference>
<reference evidence="6" key="1">
    <citation type="submission" date="2025-05" db="UniProtKB">
        <authorList>
            <consortium name="RefSeq"/>
        </authorList>
    </citation>
    <scope>NUCLEOTIDE SEQUENCE [LARGE SCALE GENOMIC DNA]</scope>
</reference>
<feature type="domain" description="Glycosyl hydrolases family 22 (GH22)" evidence="5">
    <location>
        <begin position="96"/>
        <end position="114"/>
    </location>
</feature>
<protein>
    <submittedName>
        <fullName evidence="7">Lysozyme C, milk isozyme-like</fullName>
    </submittedName>
</protein>
<keyword evidence="2" id="KW-1015">Disulfide bond</keyword>
<dbReference type="PROSITE" id="PS00128">
    <property type="entry name" value="GLYCOSYL_HYDROL_F22_1"/>
    <property type="match status" value="1"/>
</dbReference>
<comment type="similarity">
    <text evidence="1 3">Belongs to the glycosyl hydrolase 22 family.</text>
</comment>
<dbReference type="GeneID" id="110081190"/>
<dbReference type="InterPro" id="IPR023346">
    <property type="entry name" value="Lysozyme-like_dom_sf"/>
</dbReference>
<evidence type="ECO:0000256" key="3">
    <source>
        <dbReference type="RuleBase" id="RU004440"/>
    </source>
</evidence>
<dbReference type="Pfam" id="PF00062">
    <property type="entry name" value="Lys"/>
    <property type="match status" value="1"/>
</dbReference>
<dbReference type="SMART" id="SM00263">
    <property type="entry name" value="LYZ1"/>
    <property type="match status" value="1"/>
</dbReference>
<dbReference type="Gene3D" id="1.10.530.10">
    <property type="match status" value="1"/>
</dbReference>
<keyword evidence="6" id="KW-1185">Reference proteome</keyword>
<dbReference type="PRINTS" id="PR00135">
    <property type="entry name" value="LYZLACT"/>
</dbReference>
<evidence type="ECO:0000256" key="4">
    <source>
        <dbReference type="SAM" id="SignalP"/>
    </source>
</evidence>
<dbReference type="PANTHER" id="PTHR11407:SF69">
    <property type="entry name" value="LYSOZYME C, MILK ISOZYME"/>
    <property type="match status" value="1"/>
</dbReference>
<accession>A0A6J0TXX2</accession>
<dbReference type="PROSITE" id="PS51348">
    <property type="entry name" value="GLYCOSYL_HYDROL_F22_2"/>
    <property type="match status" value="1"/>
</dbReference>
<dbReference type="CDD" id="cd16897">
    <property type="entry name" value="LYZ_C"/>
    <property type="match status" value="1"/>
</dbReference>
<dbReference type="InterPro" id="IPR019799">
    <property type="entry name" value="Glyco_hydro_22_CS"/>
</dbReference>
<dbReference type="RefSeq" id="XP_072845001.1">
    <property type="nucleotide sequence ID" value="XM_072988900.1"/>
</dbReference>
<reference evidence="7" key="2">
    <citation type="submission" date="2025-08" db="UniProtKB">
        <authorList>
            <consortium name="RefSeq"/>
        </authorList>
    </citation>
    <scope>IDENTIFICATION</scope>
</reference>
<gene>
    <name evidence="7" type="primary">LOC110081190</name>
</gene>
<dbReference type="InterPro" id="IPR000974">
    <property type="entry name" value="Glyco_hydro_22_lys"/>
</dbReference>
<evidence type="ECO:0000313" key="6">
    <source>
        <dbReference type="Proteomes" id="UP001652642"/>
    </source>
</evidence>